<dbReference type="EMBL" id="ML119655">
    <property type="protein sequence ID" value="RPA85074.1"/>
    <property type="molecule type" value="Genomic_DNA"/>
</dbReference>
<reference evidence="2 3" key="1">
    <citation type="journal article" date="2018" name="Nat. Ecol. Evol.">
        <title>Pezizomycetes genomes reveal the molecular basis of ectomycorrhizal truffle lifestyle.</title>
        <authorList>
            <person name="Murat C."/>
            <person name="Payen T."/>
            <person name="Noel B."/>
            <person name="Kuo A."/>
            <person name="Morin E."/>
            <person name="Chen J."/>
            <person name="Kohler A."/>
            <person name="Krizsan K."/>
            <person name="Balestrini R."/>
            <person name="Da Silva C."/>
            <person name="Montanini B."/>
            <person name="Hainaut M."/>
            <person name="Levati E."/>
            <person name="Barry K.W."/>
            <person name="Belfiori B."/>
            <person name="Cichocki N."/>
            <person name="Clum A."/>
            <person name="Dockter R.B."/>
            <person name="Fauchery L."/>
            <person name="Guy J."/>
            <person name="Iotti M."/>
            <person name="Le Tacon F."/>
            <person name="Lindquist E.A."/>
            <person name="Lipzen A."/>
            <person name="Malagnac F."/>
            <person name="Mello A."/>
            <person name="Molinier V."/>
            <person name="Miyauchi S."/>
            <person name="Poulain J."/>
            <person name="Riccioni C."/>
            <person name="Rubini A."/>
            <person name="Sitrit Y."/>
            <person name="Splivallo R."/>
            <person name="Traeger S."/>
            <person name="Wang M."/>
            <person name="Zifcakova L."/>
            <person name="Wipf D."/>
            <person name="Zambonelli A."/>
            <person name="Paolocci F."/>
            <person name="Nowrousian M."/>
            <person name="Ottonello S."/>
            <person name="Baldrian P."/>
            <person name="Spatafora J.W."/>
            <person name="Henrissat B."/>
            <person name="Nagy L.G."/>
            <person name="Aury J.M."/>
            <person name="Wincker P."/>
            <person name="Grigoriev I.V."/>
            <person name="Bonfante P."/>
            <person name="Martin F.M."/>
        </authorList>
    </citation>
    <scope>NUCLEOTIDE SEQUENCE [LARGE SCALE GENOMIC DNA]</scope>
    <source>
        <strain evidence="2 3">RN42</strain>
    </source>
</reference>
<feature type="compositionally biased region" description="Polar residues" evidence="1">
    <location>
        <begin position="1"/>
        <end position="15"/>
    </location>
</feature>
<protein>
    <submittedName>
        <fullName evidence="2">Uncharacterized protein</fullName>
    </submittedName>
</protein>
<evidence type="ECO:0000313" key="3">
    <source>
        <dbReference type="Proteomes" id="UP000275078"/>
    </source>
</evidence>
<dbReference type="InterPro" id="IPR013083">
    <property type="entry name" value="Znf_RING/FYVE/PHD"/>
</dbReference>
<evidence type="ECO:0000313" key="2">
    <source>
        <dbReference type="EMBL" id="RPA85074.1"/>
    </source>
</evidence>
<keyword evidence="3" id="KW-1185">Reference proteome</keyword>
<evidence type="ECO:0000256" key="1">
    <source>
        <dbReference type="SAM" id="MobiDB-lite"/>
    </source>
</evidence>
<dbReference type="STRING" id="1160509.A0A3N4IU02"/>
<accession>A0A3N4IU02</accession>
<dbReference type="Proteomes" id="UP000275078">
    <property type="component" value="Unassembled WGS sequence"/>
</dbReference>
<gene>
    <name evidence="2" type="ORF">BJ508DRAFT_412216</name>
</gene>
<organism evidence="2 3">
    <name type="scientific">Ascobolus immersus RN42</name>
    <dbReference type="NCBI Taxonomy" id="1160509"/>
    <lineage>
        <taxon>Eukaryota</taxon>
        <taxon>Fungi</taxon>
        <taxon>Dikarya</taxon>
        <taxon>Ascomycota</taxon>
        <taxon>Pezizomycotina</taxon>
        <taxon>Pezizomycetes</taxon>
        <taxon>Pezizales</taxon>
        <taxon>Ascobolaceae</taxon>
        <taxon>Ascobolus</taxon>
    </lineage>
</organism>
<name>A0A3N4IU02_ASCIM</name>
<dbReference type="Gene3D" id="3.30.40.10">
    <property type="entry name" value="Zinc/RING finger domain, C3HC4 (zinc finger)"/>
    <property type="match status" value="1"/>
</dbReference>
<sequence>MLSSSPSRGNRTSYATPPPQHNSQSSLAFSPSSQALPIRDRGTPIVTPKRETHFRHGEPISPTAAEAQLTELLKVDFDHQAHCQACLLSYGELYHCSLCPRSMHPSIACLPSDLDPSKLLPGKKFICPQHRCAECFGSENKRTRKSRFFFRCRFCDAAYCEACLVNEVEIDPSTLELTNPSDCPELLSLGYTERNERVKMGTCDVCLIRKGYDYKDYIEAVGKMKGDRDNENFSWVVSEAVGEAKEGKKNLGKEHYEMEEKTDKYWFQPDYQPGNLQELIPEVEAKARAQIREKKAPNADVDMAG</sequence>
<feature type="region of interest" description="Disordered" evidence="1">
    <location>
        <begin position="1"/>
        <end position="45"/>
    </location>
</feature>
<dbReference type="AlphaFoldDB" id="A0A3N4IU02"/>
<dbReference type="CDD" id="cd15566">
    <property type="entry name" value="PHD3_NSD"/>
    <property type="match status" value="1"/>
</dbReference>
<feature type="compositionally biased region" description="Low complexity" evidence="1">
    <location>
        <begin position="23"/>
        <end position="37"/>
    </location>
</feature>
<proteinExistence type="predicted"/>